<sequence>MILLDWFLMAMVILVILVNIRSFLVLAELKQKRAQMIEDINAIHGSMEEFVMSVEKENDELYQRFVDHVQMKDSKIVERIRLLEEKLNNEMAGSSPMKLQQEQQDDEAHVYVAASEVHEQENDKMLKLYKQGFSEKQIAKVLQMDLGEVELVLNMFKKKQSYQK</sequence>
<dbReference type="InterPro" id="IPR046118">
    <property type="entry name" value="DUF6115"/>
</dbReference>
<dbReference type="AlphaFoldDB" id="A0A9X3LFD4"/>
<comment type="caution">
    <text evidence="2">The sequence shown here is derived from an EMBL/GenBank/DDBJ whole genome shotgun (WGS) entry which is preliminary data.</text>
</comment>
<dbReference type="Pfam" id="PF19610">
    <property type="entry name" value="DUF6115"/>
    <property type="match status" value="1"/>
</dbReference>
<dbReference type="EMBL" id="JAMKBJ010000004">
    <property type="protein sequence ID" value="MCZ8536893.1"/>
    <property type="molecule type" value="Genomic_DNA"/>
</dbReference>
<keyword evidence="1" id="KW-0472">Membrane</keyword>
<organism evidence="2 3">
    <name type="scientific">Paenisporosarcina quisquiliarum</name>
    <dbReference type="NCBI Taxonomy" id="365346"/>
    <lineage>
        <taxon>Bacteria</taxon>
        <taxon>Bacillati</taxon>
        <taxon>Bacillota</taxon>
        <taxon>Bacilli</taxon>
        <taxon>Bacillales</taxon>
        <taxon>Caryophanaceae</taxon>
        <taxon>Paenisporosarcina</taxon>
    </lineage>
</organism>
<accession>A0A9X3LFD4</accession>
<keyword evidence="1" id="KW-1133">Transmembrane helix</keyword>
<gene>
    <name evidence="2" type="ORF">M9R32_06830</name>
</gene>
<protein>
    <submittedName>
        <fullName evidence="2">Uncharacterized protein</fullName>
    </submittedName>
</protein>
<dbReference type="Proteomes" id="UP001152173">
    <property type="component" value="Unassembled WGS sequence"/>
</dbReference>
<feature type="transmembrane region" description="Helical" evidence="1">
    <location>
        <begin position="6"/>
        <end position="27"/>
    </location>
</feature>
<keyword evidence="3" id="KW-1185">Reference proteome</keyword>
<name>A0A9X3LFD4_9BACL</name>
<dbReference type="RefSeq" id="WP_269925989.1">
    <property type="nucleotide sequence ID" value="NZ_JAMKBJ010000004.1"/>
</dbReference>
<reference evidence="2" key="1">
    <citation type="submission" date="2022-05" db="EMBL/GenBank/DDBJ databases">
        <authorList>
            <person name="Colautti A."/>
            <person name="Iacumin L."/>
        </authorList>
    </citation>
    <scope>NUCLEOTIDE SEQUENCE</scope>
    <source>
        <strain evidence="2">SK 55</strain>
    </source>
</reference>
<proteinExistence type="predicted"/>
<evidence type="ECO:0000313" key="2">
    <source>
        <dbReference type="EMBL" id="MCZ8536893.1"/>
    </source>
</evidence>
<evidence type="ECO:0000313" key="3">
    <source>
        <dbReference type="Proteomes" id="UP001152173"/>
    </source>
</evidence>
<evidence type="ECO:0000256" key="1">
    <source>
        <dbReference type="SAM" id="Phobius"/>
    </source>
</evidence>
<keyword evidence="1" id="KW-0812">Transmembrane</keyword>